<evidence type="ECO:0000313" key="6">
    <source>
        <dbReference type="EMBL" id="WFD41909.1"/>
    </source>
</evidence>
<feature type="domain" description="EF-hand" evidence="5">
    <location>
        <begin position="116"/>
        <end position="151"/>
    </location>
</feature>
<feature type="domain" description="EF-hand" evidence="5">
    <location>
        <begin position="152"/>
        <end position="185"/>
    </location>
</feature>
<dbReference type="GO" id="GO:0005509">
    <property type="term" value="F:calcium ion binding"/>
    <property type="evidence" value="ECO:0007669"/>
    <property type="project" value="InterPro"/>
</dbReference>
<dbReference type="GO" id="GO:0030474">
    <property type="term" value="P:spindle pole body duplication"/>
    <property type="evidence" value="ECO:0007669"/>
    <property type="project" value="UniProtKB-ARBA"/>
</dbReference>
<evidence type="ECO:0000259" key="5">
    <source>
        <dbReference type="PROSITE" id="PS50222"/>
    </source>
</evidence>
<dbReference type="PROSITE" id="PS50222">
    <property type="entry name" value="EF_HAND_2"/>
    <property type="match status" value="3"/>
</dbReference>
<dbReference type="SUPFAM" id="SSF47473">
    <property type="entry name" value="EF-hand"/>
    <property type="match status" value="1"/>
</dbReference>
<dbReference type="GO" id="GO:0005825">
    <property type="term" value="C:half bridge of spindle pole body"/>
    <property type="evidence" value="ECO:0007669"/>
    <property type="project" value="UniProtKB-ARBA"/>
</dbReference>
<dbReference type="InterPro" id="IPR002048">
    <property type="entry name" value="EF_hand_dom"/>
</dbReference>
<dbReference type="AlphaFoldDB" id="A0AAF0JD22"/>
<dbReference type="EMBL" id="CP118375">
    <property type="protein sequence ID" value="WFD41909.1"/>
    <property type="molecule type" value="Genomic_DNA"/>
</dbReference>
<evidence type="ECO:0000256" key="3">
    <source>
        <dbReference type="ARBA" id="ARBA00022837"/>
    </source>
</evidence>
<keyword evidence="7" id="KW-1185">Reference proteome</keyword>
<dbReference type="InterPro" id="IPR011992">
    <property type="entry name" value="EF-hand-dom_pair"/>
</dbReference>
<gene>
    <name evidence="6" type="primary">CDC31</name>
    <name evidence="6" type="ORF">MPSI1_000546</name>
</gene>
<dbReference type="PANTHER" id="PTHR23048:SF48">
    <property type="entry name" value="CENTRIN 3"/>
    <property type="match status" value="1"/>
</dbReference>
<dbReference type="GO" id="GO:0016460">
    <property type="term" value="C:myosin II complex"/>
    <property type="evidence" value="ECO:0007669"/>
    <property type="project" value="TreeGrafter"/>
</dbReference>
<keyword evidence="2" id="KW-0677">Repeat</keyword>
<dbReference type="InterPro" id="IPR018247">
    <property type="entry name" value="EF_Hand_1_Ca_BS"/>
</dbReference>
<evidence type="ECO:0000256" key="1">
    <source>
        <dbReference type="ARBA" id="ARBA00022723"/>
    </source>
</evidence>
<dbReference type="Proteomes" id="UP001214628">
    <property type="component" value="Chromosome 1"/>
</dbReference>
<evidence type="ECO:0000313" key="7">
    <source>
        <dbReference type="Proteomes" id="UP001214628"/>
    </source>
</evidence>
<keyword evidence="1" id="KW-0479">Metal-binding</keyword>
<keyword evidence="3" id="KW-0106">Calcium</keyword>
<dbReference type="PROSITE" id="PS00018">
    <property type="entry name" value="EF_HAND_1"/>
    <property type="match status" value="2"/>
</dbReference>
<sequence>MSHYSAVAKARSRRVPSAAGIHSTPSYNGSRAPVAPAAELSDDQRAEIQEAFELFDTDKDGAIDYHELKVAMRALGFDMKKPELLKLLRENDSTGSGLMEWSDFQRILTEKIAARDPREEIQRAFALFDDDGTGKISLRNLKRVAKELGENLDDEELQAMIDEFDLDQDGEINAAEFEQIMLDES</sequence>
<protein>
    <submittedName>
        <fullName evidence="6">Calcium-binding component of the spindle pole body (SPB) half-bridge</fullName>
    </submittedName>
</protein>
<dbReference type="FunFam" id="1.10.238.10:FF:000077">
    <property type="entry name" value="Centrin 1"/>
    <property type="match status" value="1"/>
</dbReference>
<accession>A0AAF0JD22</accession>
<name>A0AAF0JD22_9BASI</name>
<dbReference type="InterPro" id="IPR050230">
    <property type="entry name" value="CALM/Myosin/TropC-like"/>
</dbReference>
<dbReference type="Gene3D" id="1.10.238.10">
    <property type="entry name" value="EF-hand"/>
    <property type="match status" value="2"/>
</dbReference>
<proteinExistence type="predicted"/>
<dbReference type="PANTHER" id="PTHR23048">
    <property type="entry name" value="MYOSIN LIGHT CHAIN 1, 3"/>
    <property type="match status" value="1"/>
</dbReference>
<dbReference type="CDD" id="cd00051">
    <property type="entry name" value="EFh"/>
    <property type="match status" value="2"/>
</dbReference>
<evidence type="ECO:0000256" key="2">
    <source>
        <dbReference type="ARBA" id="ARBA00022737"/>
    </source>
</evidence>
<dbReference type="SMART" id="SM00054">
    <property type="entry name" value="EFh"/>
    <property type="match status" value="4"/>
</dbReference>
<feature type="region of interest" description="Disordered" evidence="4">
    <location>
        <begin position="1"/>
        <end position="42"/>
    </location>
</feature>
<dbReference type="Pfam" id="PF13499">
    <property type="entry name" value="EF-hand_7"/>
    <property type="match status" value="2"/>
</dbReference>
<organism evidence="6 7">
    <name type="scientific">Malassezia psittaci</name>
    <dbReference type="NCBI Taxonomy" id="1821823"/>
    <lineage>
        <taxon>Eukaryota</taxon>
        <taxon>Fungi</taxon>
        <taxon>Dikarya</taxon>
        <taxon>Basidiomycota</taxon>
        <taxon>Ustilaginomycotina</taxon>
        <taxon>Malasseziomycetes</taxon>
        <taxon>Malasseziales</taxon>
        <taxon>Malasseziaceae</taxon>
        <taxon>Malassezia</taxon>
    </lineage>
</organism>
<feature type="domain" description="EF-hand" evidence="5">
    <location>
        <begin position="43"/>
        <end position="78"/>
    </location>
</feature>
<evidence type="ECO:0000256" key="4">
    <source>
        <dbReference type="SAM" id="MobiDB-lite"/>
    </source>
</evidence>
<reference evidence="6" key="1">
    <citation type="submission" date="2023-02" db="EMBL/GenBank/DDBJ databases">
        <title>Mating type loci evolution in Malassezia.</title>
        <authorList>
            <person name="Coelho M.A."/>
        </authorList>
    </citation>
    <scope>NUCLEOTIDE SEQUENCE</scope>
    <source>
        <strain evidence="6">CBS 14136</strain>
    </source>
</reference>